<feature type="coiled-coil region" evidence="4">
    <location>
        <begin position="288"/>
        <end position="443"/>
    </location>
</feature>
<evidence type="ECO:0000256" key="1">
    <source>
        <dbReference type="ARBA" id="ARBA00010171"/>
    </source>
</evidence>
<dbReference type="GeneID" id="98122499"/>
<evidence type="ECO:0000259" key="6">
    <source>
        <dbReference type="Pfam" id="PF02463"/>
    </source>
</evidence>
<feature type="compositionally biased region" description="Basic and acidic residues" evidence="5">
    <location>
        <begin position="230"/>
        <end position="244"/>
    </location>
</feature>
<reference evidence="7 8" key="1">
    <citation type="journal article" date="2024" name="Commun. Biol.">
        <title>Comparative genomic analysis of thermophilic fungi reveals convergent evolutionary adaptations and gene losses.</title>
        <authorList>
            <person name="Steindorff A.S."/>
            <person name="Aguilar-Pontes M.V."/>
            <person name="Robinson A.J."/>
            <person name="Andreopoulos B."/>
            <person name="LaButti K."/>
            <person name="Kuo A."/>
            <person name="Mondo S."/>
            <person name="Riley R."/>
            <person name="Otillar R."/>
            <person name="Haridas S."/>
            <person name="Lipzen A."/>
            <person name="Grimwood J."/>
            <person name="Schmutz J."/>
            <person name="Clum A."/>
            <person name="Reid I.D."/>
            <person name="Moisan M.C."/>
            <person name="Butler G."/>
            <person name="Nguyen T.T.M."/>
            <person name="Dewar K."/>
            <person name="Conant G."/>
            <person name="Drula E."/>
            <person name="Henrissat B."/>
            <person name="Hansel C."/>
            <person name="Singer S."/>
            <person name="Hutchinson M.I."/>
            <person name="de Vries R.P."/>
            <person name="Natvig D.O."/>
            <person name="Powell A.J."/>
            <person name="Tsang A."/>
            <person name="Grigoriev I.V."/>
        </authorList>
    </citation>
    <scope>NUCLEOTIDE SEQUENCE [LARGE SCALE GENOMIC DNA]</scope>
    <source>
        <strain evidence="7 8">ATCC 22073</strain>
    </source>
</reference>
<dbReference type="Pfam" id="PF02463">
    <property type="entry name" value="SMC_N"/>
    <property type="match status" value="1"/>
</dbReference>
<dbReference type="PANTHER" id="PTHR45916:SF1">
    <property type="entry name" value="STRUCTURAL MAINTENANCE OF CHROMOSOMES PROTEIN 5"/>
    <property type="match status" value="1"/>
</dbReference>
<dbReference type="InterPro" id="IPR027417">
    <property type="entry name" value="P-loop_NTPase"/>
</dbReference>
<evidence type="ECO:0000256" key="2">
    <source>
        <dbReference type="ARBA" id="ARBA00018687"/>
    </source>
</evidence>
<feature type="coiled-coil region" evidence="4">
    <location>
        <begin position="681"/>
        <end position="841"/>
    </location>
</feature>
<dbReference type="Proteomes" id="UP001600064">
    <property type="component" value="Unassembled WGS sequence"/>
</dbReference>
<feature type="region of interest" description="Disordered" evidence="5">
    <location>
        <begin position="228"/>
        <end position="253"/>
    </location>
</feature>
<feature type="domain" description="RecF/RecN/SMC N-terminal" evidence="6">
    <location>
        <begin position="56"/>
        <end position="1050"/>
    </location>
</feature>
<evidence type="ECO:0000313" key="7">
    <source>
        <dbReference type="EMBL" id="KAL2269486.1"/>
    </source>
</evidence>
<evidence type="ECO:0000256" key="5">
    <source>
        <dbReference type="SAM" id="MobiDB-lite"/>
    </source>
</evidence>
<dbReference type="EMBL" id="JAZGUE010000002">
    <property type="protein sequence ID" value="KAL2269486.1"/>
    <property type="molecule type" value="Genomic_DNA"/>
</dbReference>
<evidence type="ECO:0000256" key="4">
    <source>
        <dbReference type="SAM" id="Coils"/>
    </source>
</evidence>
<keyword evidence="8" id="KW-1185">Reference proteome</keyword>
<dbReference type="PANTHER" id="PTHR45916">
    <property type="entry name" value="STRUCTURAL MAINTENANCE OF CHROMOSOMES PROTEIN 5"/>
    <property type="match status" value="1"/>
</dbReference>
<evidence type="ECO:0000256" key="3">
    <source>
        <dbReference type="ARBA" id="ARBA00023054"/>
    </source>
</evidence>
<comment type="caution">
    <text evidence="7">The sequence shown here is derived from an EMBL/GenBank/DDBJ whole genome shotgun (WGS) entry which is preliminary data.</text>
</comment>
<proteinExistence type="inferred from homology"/>
<dbReference type="InterPro" id="IPR003395">
    <property type="entry name" value="RecF/RecN/SMC_N"/>
</dbReference>
<sequence>MSDPFRNLRLRGGEASADRSSNDSDEDVPAQPSSRRRVARPARNGQPVDGFQPGAIVRVKVRNFVTYEEAEFFLGPNLNMVIGPNGTGKSSLVCAICLGLGYSPINLGRATQFSEYVKHGTDEAEIEIELQRKPEDDENYVVGLCIRREDNNRRYTLNGQRIGHKELMKLMHSLRIQIDNLCQFLPQDKVAEFAALTPVELLDKTLHAAAPEEMIQWRAELKELFQQQKEGQRSSEKTAEEIKRLKSRQQHLQTDVDKLREKRAIQDELEKLRKLRMVVRYDMARQKFKEAKARKTETARSLKQLERSVAPALETVNKKQDYASKIKLVVSDRKRRLQAAEQAAEAAADQVEAANTTAQHVVMSVDQEKKNIVEKKQRISAVKKTIRHLEAQHRRTPPEFDAADWNRRIRDENHKLREKDAEADRINEELRQFDHQRRELGDKFARLKVVRQELNSQEGQLLNQLKRIDPDAARGWEWLQENKGGFEKEVFGPPVLTCSVKDQRYSDHIQSMLQGNDFVCFTVQTKEDHKKLSDQFYRKMGLSVTIRSSFQPLDAYRPPLPREELANLGFEGYATDYIDGPEPVLAMLCAEKRLHASAVSLGDVSDEQFDHILRGERLNQFAAGRKLYRIVRRREYGPGAVSTRVQTFNKGRFWTEQAVDAPERDDLERQISDIQDQGRVLAESRNEKARQKREIDEQREAIQRKIDELQEQKNQLQREYTRWQALPLKIETEQKALEAAQAAHAEARARALELEKQHDKAVLEKARAVLHHHKQIRAMREAHQALVEAQLILMEAESDVGALKARNTEVTQQLEKARRELQAVEEELTRQREIAAEAQADAVSVLTEDNHEEIRARAAGKTVEDVDSDIQVETAKLDLIQASNPAALEEYEKYAERIETVEAQHQRQTSTLAELGARIEDIMSRWEPRLDELVAEINDAFSYNFEQISCAGEVAVHKDEDFDKWAIEIRVKFRENETLQRLDQHRQSGGERAVSTIFYLMALQSMAQAPFRVVDEINQGMDPRNERMVHERMVEVACREHTSQYFLITPKLLSGLKYDERMRVHTIVSGENVDERGTEKMDFRRFAGIQRRLAGRA</sequence>
<protein>
    <recommendedName>
        <fullName evidence="2">Structural maintenance of chromosomes protein 5</fullName>
    </recommendedName>
</protein>
<dbReference type="RefSeq" id="XP_070868210.1">
    <property type="nucleotide sequence ID" value="XM_071007855.1"/>
</dbReference>
<evidence type="ECO:0000313" key="8">
    <source>
        <dbReference type="Proteomes" id="UP001600064"/>
    </source>
</evidence>
<name>A0ABR4DGT7_9PEZI</name>
<dbReference type="Gene3D" id="3.40.50.300">
    <property type="entry name" value="P-loop containing nucleotide triphosphate hydrolases"/>
    <property type="match status" value="2"/>
</dbReference>
<comment type="similarity">
    <text evidence="1">Belongs to the SMC family. SMC5 subfamily.</text>
</comment>
<dbReference type="SUPFAM" id="SSF52540">
    <property type="entry name" value="P-loop containing nucleoside triphosphate hydrolases"/>
    <property type="match status" value="2"/>
</dbReference>
<gene>
    <name evidence="7" type="ORF">VTJ83DRAFT_1670</name>
</gene>
<accession>A0ABR4DGT7</accession>
<organism evidence="7 8">
    <name type="scientific">Remersonia thermophila</name>
    <dbReference type="NCBI Taxonomy" id="72144"/>
    <lineage>
        <taxon>Eukaryota</taxon>
        <taxon>Fungi</taxon>
        <taxon>Dikarya</taxon>
        <taxon>Ascomycota</taxon>
        <taxon>Pezizomycotina</taxon>
        <taxon>Sordariomycetes</taxon>
        <taxon>Sordariomycetidae</taxon>
        <taxon>Sordariales</taxon>
        <taxon>Sordariales incertae sedis</taxon>
        <taxon>Remersonia</taxon>
    </lineage>
</organism>
<feature type="region of interest" description="Disordered" evidence="5">
    <location>
        <begin position="1"/>
        <end position="49"/>
    </location>
</feature>
<keyword evidence="3 4" id="KW-0175">Coiled coil</keyword>